<dbReference type="InterPro" id="IPR022651">
    <property type="entry name" value="S_layer_C"/>
</dbReference>
<evidence type="ECO:0000313" key="3">
    <source>
        <dbReference type="Proteomes" id="UP000558015"/>
    </source>
</evidence>
<sequence>MSAPSKLIALFILTVLCTLPISYGMVVDNPLIVVNSEKVDKEYAELLMDNYYSKRTLSVNSDNEIVVTENIIYNVPALDEFEINDGKGKLLVEFTKSGESVTYKTIEYEEEIESKDTDDEVTFLGKTYKVIEYNTDEKIILGNKVEEIETTDEFIYDEYTFKMVGMDSDSGEVLISVYEGDDRIENVKMYPDDTYSIDGSTISIYYDEYLENGDTPYFFFDIYDSLELEDGESVNYNGEFDVKLDGKKINLDYDSPKSLSQNFEILNYKISLDGVSDTDSTAYFTVIQSEDYEYEMDEGTEYFGNNIFALKIENDVDDDWDDEIYLYKDNKKYEKIVDYQGSVQIIDQDELLSASSDLILIGGPVSNKVTESIQKSLNIEVSNDYPGEGKGVIQTLTNPNNGNSKILVLAGSDREGTKACVLALNQGLYSGTGTLTVKLTGEDSVSVI</sequence>
<name>A0A7J9P2U8_METMI</name>
<accession>A0A7J9P2U8</accession>
<feature type="domain" description="S-layer protein outer" evidence="1">
    <location>
        <begin position="230"/>
        <end position="424"/>
    </location>
</feature>
<proteinExistence type="predicted"/>
<dbReference type="EMBL" id="JACDUN010000001">
    <property type="protein sequence ID" value="MBA2857535.1"/>
    <property type="molecule type" value="Genomic_DNA"/>
</dbReference>
<dbReference type="RefSeq" id="WP_181492842.1">
    <property type="nucleotide sequence ID" value="NZ_JACDUN010000001.1"/>
</dbReference>
<comment type="caution">
    <text evidence="2">The sequence shown here is derived from an EMBL/GenBank/DDBJ whole genome shotgun (WGS) entry which is preliminary data.</text>
</comment>
<dbReference type="InterPro" id="IPR006454">
    <property type="entry name" value="S_layer_MJ"/>
</dbReference>
<dbReference type="Proteomes" id="UP000558015">
    <property type="component" value="Unassembled WGS sequence"/>
</dbReference>
<dbReference type="AlphaFoldDB" id="A0A7J9P2U8"/>
<evidence type="ECO:0000313" key="2">
    <source>
        <dbReference type="EMBL" id="MBA2857535.1"/>
    </source>
</evidence>
<dbReference type="Pfam" id="PF05124">
    <property type="entry name" value="S_layer_C"/>
    <property type="match status" value="1"/>
</dbReference>
<dbReference type="NCBIfam" id="TIGR01564">
    <property type="entry name" value="S_layer_MJ"/>
    <property type="match status" value="1"/>
</dbReference>
<evidence type="ECO:0000259" key="1">
    <source>
        <dbReference type="Pfam" id="PF05124"/>
    </source>
</evidence>
<gene>
    <name evidence="2" type="ORF">HNP93_000236</name>
</gene>
<protein>
    <recommendedName>
        <fullName evidence="1">S-layer protein outer domain-containing protein</fullName>
    </recommendedName>
</protein>
<reference evidence="2 3" key="1">
    <citation type="submission" date="2020-07" db="EMBL/GenBank/DDBJ databases">
        <title>Genomic Encyclopedia of Type Strains, Phase IV (KMG-V): Genome sequencing to study the core and pangenomes of soil and plant-associated prokaryotes.</title>
        <authorList>
            <person name="Whitman W."/>
        </authorList>
    </citation>
    <scope>NUCLEOTIDE SEQUENCE [LARGE SCALE GENOMIC DNA]</scope>
    <source>
        <strain evidence="2 3">C12</strain>
    </source>
</reference>
<organism evidence="2 3">
    <name type="scientific">Methanococcus maripaludis</name>
    <name type="common">Methanococcus deltae</name>
    <dbReference type="NCBI Taxonomy" id="39152"/>
    <lineage>
        <taxon>Archaea</taxon>
        <taxon>Methanobacteriati</taxon>
        <taxon>Methanobacteriota</taxon>
        <taxon>Methanomada group</taxon>
        <taxon>Methanococci</taxon>
        <taxon>Methanococcales</taxon>
        <taxon>Methanococcaceae</taxon>
        <taxon>Methanococcus</taxon>
    </lineage>
</organism>